<evidence type="ECO:0000256" key="3">
    <source>
        <dbReference type="ARBA" id="ARBA00023008"/>
    </source>
</evidence>
<organism evidence="6">
    <name type="scientific">Clastoptera arizonana</name>
    <name type="common">Arizona spittle bug</name>
    <dbReference type="NCBI Taxonomy" id="38151"/>
    <lineage>
        <taxon>Eukaryota</taxon>
        <taxon>Metazoa</taxon>
        <taxon>Ecdysozoa</taxon>
        <taxon>Arthropoda</taxon>
        <taxon>Hexapoda</taxon>
        <taxon>Insecta</taxon>
        <taxon>Pterygota</taxon>
        <taxon>Neoptera</taxon>
        <taxon>Paraneoptera</taxon>
        <taxon>Hemiptera</taxon>
        <taxon>Auchenorrhyncha</taxon>
        <taxon>Cercopoidea</taxon>
        <taxon>Clastopteridae</taxon>
        <taxon>Clastoptera</taxon>
    </lineage>
</organism>
<dbReference type="EMBL" id="GEDC01008470">
    <property type="protein sequence ID" value="JAS28828.1"/>
    <property type="molecule type" value="Transcribed_RNA"/>
</dbReference>
<reference evidence="6" key="1">
    <citation type="submission" date="2015-12" db="EMBL/GenBank/DDBJ databases">
        <title>De novo transcriptome assembly of four potential Pierce s Disease insect vectors from Arizona vineyards.</title>
        <authorList>
            <person name="Tassone E.E."/>
        </authorList>
    </citation>
    <scope>NUCLEOTIDE SEQUENCE</scope>
</reference>
<keyword evidence="3" id="KW-0186">Copper</keyword>
<sequence>MTVIASDERDLEPAVFDKIVIGSGERYDIVINANKKPRTYWIIVQGLARCNPSVYQIAALKYVSNEINESPAVHPIFPISTINPNAVILNNDFLNCTYIEKTGRCISQMKSKEKTPFPLLLRKPDFRFTLNFDFHVYDQTTLFDEEPLPYFVAGTGNHLLALMNNISSAISPSPLLSQKLDIPEDLFCKPECQSSKRICECLNIIKVPLNSIVEFIIDDIGILETIHPFHLHGHSFHVVAQGQWGPDRNASLQELYRVRFW</sequence>
<dbReference type="Pfam" id="PF00394">
    <property type="entry name" value="Cu-oxidase"/>
    <property type="match status" value="1"/>
</dbReference>
<dbReference type="PANTHER" id="PTHR11709:SF394">
    <property type="entry name" value="FI03373P-RELATED"/>
    <property type="match status" value="1"/>
</dbReference>
<dbReference type="InterPro" id="IPR011706">
    <property type="entry name" value="Cu-oxidase_C"/>
</dbReference>
<dbReference type="GO" id="GO:0016491">
    <property type="term" value="F:oxidoreductase activity"/>
    <property type="evidence" value="ECO:0007669"/>
    <property type="project" value="UniProtKB-KW"/>
</dbReference>
<gene>
    <name evidence="6" type="ORF">g.5896</name>
</gene>
<dbReference type="Pfam" id="PF07731">
    <property type="entry name" value="Cu-oxidase_2"/>
    <property type="match status" value="1"/>
</dbReference>
<dbReference type="InterPro" id="IPR001117">
    <property type="entry name" value="Cu-oxidase_2nd"/>
</dbReference>
<feature type="domain" description="Plastocyanin-like" evidence="4">
    <location>
        <begin position="1"/>
        <end position="62"/>
    </location>
</feature>
<evidence type="ECO:0008006" key="7">
    <source>
        <dbReference type="Google" id="ProtNLM"/>
    </source>
</evidence>
<keyword evidence="2" id="KW-0560">Oxidoreductase</keyword>
<dbReference type="PANTHER" id="PTHR11709">
    <property type="entry name" value="MULTI-COPPER OXIDASE"/>
    <property type="match status" value="1"/>
</dbReference>
<name>A0A1B6DT36_9HEMI</name>
<evidence type="ECO:0000256" key="1">
    <source>
        <dbReference type="ARBA" id="ARBA00022723"/>
    </source>
</evidence>
<evidence type="ECO:0000313" key="6">
    <source>
        <dbReference type="EMBL" id="JAS28828.1"/>
    </source>
</evidence>
<proteinExistence type="predicted"/>
<protein>
    <recommendedName>
        <fullName evidence="7">Plastocyanin-like domain-containing protein</fullName>
    </recommendedName>
</protein>
<dbReference type="SUPFAM" id="SSF49503">
    <property type="entry name" value="Cupredoxins"/>
    <property type="match status" value="2"/>
</dbReference>
<dbReference type="GO" id="GO:0006826">
    <property type="term" value="P:iron ion transport"/>
    <property type="evidence" value="ECO:0007669"/>
    <property type="project" value="TreeGrafter"/>
</dbReference>
<evidence type="ECO:0000256" key="2">
    <source>
        <dbReference type="ARBA" id="ARBA00023002"/>
    </source>
</evidence>
<dbReference type="GO" id="GO:0005886">
    <property type="term" value="C:plasma membrane"/>
    <property type="evidence" value="ECO:0007669"/>
    <property type="project" value="TreeGrafter"/>
</dbReference>
<dbReference type="AlphaFoldDB" id="A0A1B6DT36"/>
<dbReference type="GO" id="GO:0005507">
    <property type="term" value="F:copper ion binding"/>
    <property type="evidence" value="ECO:0007669"/>
    <property type="project" value="InterPro"/>
</dbReference>
<evidence type="ECO:0000259" key="5">
    <source>
        <dbReference type="Pfam" id="PF07731"/>
    </source>
</evidence>
<dbReference type="Gene3D" id="2.60.40.420">
    <property type="entry name" value="Cupredoxins - blue copper proteins"/>
    <property type="match status" value="2"/>
</dbReference>
<accession>A0A1B6DT36</accession>
<feature type="domain" description="Plastocyanin-like" evidence="5">
    <location>
        <begin position="194"/>
        <end position="244"/>
    </location>
</feature>
<dbReference type="InterPro" id="IPR008972">
    <property type="entry name" value="Cupredoxin"/>
</dbReference>
<keyword evidence="1" id="KW-0479">Metal-binding</keyword>
<evidence type="ECO:0000259" key="4">
    <source>
        <dbReference type="Pfam" id="PF00394"/>
    </source>
</evidence>
<dbReference type="InterPro" id="IPR045087">
    <property type="entry name" value="Cu-oxidase_fam"/>
</dbReference>